<name>A0ABW2CE41_9ACTN</name>
<dbReference type="SUPFAM" id="SSF51182">
    <property type="entry name" value="RmlC-like cupins"/>
    <property type="match status" value="1"/>
</dbReference>
<sequence length="163" mass="17207">MSLIPSHDPVVVRAADAETIGALPVMGTLLADSSATGGALSAQRITLADGADGATPHHHETASELFFVLDGTLQVLSGEEVITAGKGDLLVVPPLTAHAFGAAPGHDADLLIVITPGVERFDYFRLLGRLAAGEDVFAELLESQERFDNHFLDSPLWTQTRAR</sequence>
<comment type="caution">
    <text evidence="2">The sequence shown here is derived from an EMBL/GenBank/DDBJ whole genome shotgun (WGS) entry which is preliminary data.</text>
</comment>
<organism evidence="2 3">
    <name type="scientific">Actinomadura yumaensis</name>
    <dbReference type="NCBI Taxonomy" id="111807"/>
    <lineage>
        <taxon>Bacteria</taxon>
        <taxon>Bacillati</taxon>
        <taxon>Actinomycetota</taxon>
        <taxon>Actinomycetes</taxon>
        <taxon>Streptosporangiales</taxon>
        <taxon>Thermomonosporaceae</taxon>
        <taxon>Actinomadura</taxon>
    </lineage>
</organism>
<protein>
    <submittedName>
        <fullName evidence="2">Cupin domain-containing protein</fullName>
    </submittedName>
</protein>
<dbReference type="InterPro" id="IPR013096">
    <property type="entry name" value="Cupin_2"/>
</dbReference>
<dbReference type="PANTHER" id="PTHR36440:SF1">
    <property type="entry name" value="PUTATIVE (AFU_ORTHOLOGUE AFUA_8G07350)-RELATED"/>
    <property type="match status" value="1"/>
</dbReference>
<dbReference type="Pfam" id="PF07883">
    <property type="entry name" value="Cupin_2"/>
    <property type="match status" value="1"/>
</dbReference>
<gene>
    <name evidence="2" type="ORF">ACFQKB_07830</name>
</gene>
<dbReference type="InterPro" id="IPR014710">
    <property type="entry name" value="RmlC-like_jellyroll"/>
</dbReference>
<proteinExistence type="predicted"/>
<dbReference type="Gene3D" id="2.60.120.10">
    <property type="entry name" value="Jelly Rolls"/>
    <property type="match status" value="1"/>
</dbReference>
<evidence type="ECO:0000259" key="1">
    <source>
        <dbReference type="Pfam" id="PF07883"/>
    </source>
</evidence>
<dbReference type="InterPro" id="IPR011051">
    <property type="entry name" value="RmlC_Cupin_sf"/>
</dbReference>
<dbReference type="EMBL" id="JBHSXS010000003">
    <property type="protein sequence ID" value="MFC6879672.1"/>
    <property type="molecule type" value="Genomic_DNA"/>
</dbReference>
<reference evidence="3" key="1">
    <citation type="journal article" date="2019" name="Int. J. Syst. Evol. Microbiol.">
        <title>The Global Catalogue of Microorganisms (GCM) 10K type strain sequencing project: providing services to taxonomists for standard genome sequencing and annotation.</title>
        <authorList>
            <consortium name="The Broad Institute Genomics Platform"/>
            <consortium name="The Broad Institute Genome Sequencing Center for Infectious Disease"/>
            <person name="Wu L."/>
            <person name="Ma J."/>
        </authorList>
    </citation>
    <scope>NUCLEOTIDE SEQUENCE [LARGE SCALE GENOMIC DNA]</scope>
    <source>
        <strain evidence="3">JCM 3369</strain>
    </source>
</reference>
<accession>A0ABW2CE41</accession>
<evidence type="ECO:0000313" key="3">
    <source>
        <dbReference type="Proteomes" id="UP001596380"/>
    </source>
</evidence>
<feature type="domain" description="Cupin type-2" evidence="1">
    <location>
        <begin position="45"/>
        <end position="110"/>
    </location>
</feature>
<dbReference type="PANTHER" id="PTHR36440">
    <property type="entry name" value="PUTATIVE (AFU_ORTHOLOGUE AFUA_8G07350)-RELATED"/>
    <property type="match status" value="1"/>
</dbReference>
<evidence type="ECO:0000313" key="2">
    <source>
        <dbReference type="EMBL" id="MFC6879672.1"/>
    </source>
</evidence>
<dbReference type="RefSeq" id="WP_160821635.1">
    <property type="nucleotide sequence ID" value="NZ_JBHSXS010000003.1"/>
</dbReference>
<dbReference type="InterPro" id="IPR053146">
    <property type="entry name" value="QDO-like"/>
</dbReference>
<keyword evidence="3" id="KW-1185">Reference proteome</keyword>
<dbReference type="Proteomes" id="UP001596380">
    <property type="component" value="Unassembled WGS sequence"/>
</dbReference>